<keyword evidence="2" id="KW-1185">Reference proteome</keyword>
<comment type="caution">
    <text evidence="1">The sequence shown here is derived from an EMBL/GenBank/DDBJ whole genome shotgun (WGS) entry which is preliminary data.</text>
</comment>
<evidence type="ECO:0000313" key="1">
    <source>
        <dbReference type="EMBL" id="GEN52222.1"/>
    </source>
</evidence>
<protein>
    <submittedName>
        <fullName evidence="1">Uncharacterized protein</fullName>
    </submittedName>
</protein>
<reference evidence="1 2" key="1">
    <citation type="submission" date="2019-07" db="EMBL/GenBank/DDBJ databases">
        <title>Whole genome shotgun sequence of Halobacillus faecis NBRC 103569.</title>
        <authorList>
            <person name="Hosoyama A."/>
            <person name="Uohara A."/>
            <person name="Ohji S."/>
            <person name="Ichikawa N."/>
        </authorList>
    </citation>
    <scope>NUCLEOTIDE SEQUENCE [LARGE SCALE GENOMIC DNA]</scope>
    <source>
        <strain evidence="1 2">NBRC 103569</strain>
    </source>
</reference>
<dbReference type="Proteomes" id="UP000321886">
    <property type="component" value="Unassembled WGS sequence"/>
</dbReference>
<accession>A0A511WSI7</accession>
<proteinExistence type="predicted"/>
<organism evidence="1 2">
    <name type="scientific">Halobacillus faecis</name>
    <dbReference type="NCBI Taxonomy" id="360184"/>
    <lineage>
        <taxon>Bacteria</taxon>
        <taxon>Bacillati</taxon>
        <taxon>Bacillota</taxon>
        <taxon>Bacilli</taxon>
        <taxon>Bacillales</taxon>
        <taxon>Bacillaceae</taxon>
        <taxon>Halobacillus</taxon>
    </lineage>
</organism>
<gene>
    <name evidence="1" type="ORF">HFA01_04840</name>
</gene>
<dbReference type="EMBL" id="BJYD01000004">
    <property type="protein sequence ID" value="GEN52222.1"/>
    <property type="molecule type" value="Genomic_DNA"/>
</dbReference>
<sequence>MVKEEVEKVTEDVIKTTKQVGVEPFSNEDIIELIKKIETVPPGQ</sequence>
<dbReference type="AlphaFoldDB" id="A0A511WSI7"/>
<evidence type="ECO:0000313" key="2">
    <source>
        <dbReference type="Proteomes" id="UP000321886"/>
    </source>
</evidence>
<name>A0A511WSI7_9BACI</name>